<keyword evidence="4" id="KW-1185">Reference proteome</keyword>
<protein>
    <submittedName>
        <fullName evidence="3">Uncharacterized protein</fullName>
    </submittedName>
</protein>
<keyword evidence="2" id="KW-0812">Transmembrane</keyword>
<dbReference type="AlphaFoldDB" id="A0A6J8DEQ8"/>
<evidence type="ECO:0000313" key="4">
    <source>
        <dbReference type="Proteomes" id="UP000507470"/>
    </source>
</evidence>
<feature type="region of interest" description="Disordered" evidence="1">
    <location>
        <begin position="231"/>
        <end position="253"/>
    </location>
</feature>
<feature type="compositionally biased region" description="Basic and acidic residues" evidence="1">
    <location>
        <begin position="241"/>
        <end position="251"/>
    </location>
</feature>
<keyword evidence="2" id="KW-1133">Transmembrane helix</keyword>
<accession>A0A6J8DEQ8</accession>
<dbReference type="EMBL" id="CACVKT020007174">
    <property type="protein sequence ID" value="CAC5406121.1"/>
    <property type="molecule type" value="Genomic_DNA"/>
</dbReference>
<sequence>MNLDPKFTIRLSKPGEFIDVDEVKTSSKTTNTLSETPSTSLPTTSQMPVDFDRSVKIEKPNNEIMTIIIVVLSVALVTLLVVVVWILIRKRCNLICRSKKRLHPNYLDTMDMMKTAQENIPLNPIENVEIPEITNILKTTGNEKPTAAFSDNHSSEMPTQHVTNTSKLPCENSWDCTDTMETKQEHTSLKKVVDDDITEFKNTLNTIEGGEKAAAQIVNQYVVMQRTLSASGPREIDDEDNSKTRANDRCISEPSTPNMPCENYWNCTDQMSSITEEISSAIEYYPFTLQHCSNSSSDDKDDGILDTFLKV</sequence>
<evidence type="ECO:0000256" key="1">
    <source>
        <dbReference type="SAM" id="MobiDB-lite"/>
    </source>
</evidence>
<name>A0A6J8DEQ8_MYTCO</name>
<dbReference type="OrthoDB" id="10588909at2759"/>
<gene>
    <name evidence="3" type="ORF">MCOR_39732</name>
</gene>
<dbReference type="Proteomes" id="UP000507470">
    <property type="component" value="Unassembled WGS sequence"/>
</dbReference>
<feature type="transmembrane region" description="Helical" evidence="2">
    <location>
        <begin position="64"/>
        <end position="88"/>
    </location>
</feature>
<evidence type="ECO:0000256" key="2">
    <source>
        <dbReference type="SAM" id="Phobius"/>
    </source>
</evidence>
<keyword evidence="2" id="KW-0472">Membrane</keyword>
<organism evidence="3 4">
    <name type="scientific">Mytilus coruscus</name>
    <name type="common">Sea mussel</name>
    <dbReference type="NCBI Taxonomy" id="42192"/>
    <lineage>
        <taxon>Eukaryota</taxon>
        <taxon>Metazoa</taxon>
        <taxon>Spiralia</taxon>
        <taxon>Lophotrochozoa</taxon>
        <taxon>Mollusca</taxon>
        <taxon>Bivalvia</taxon>
        <taxon>Autobranchia</taxon>
        <taxon>Pteriomorphia</taxon>
        <taxon>Mytilida</taxon>
        <taxon>Mytiloidea</taxon>
        <taxon>Mytilidae</taxon>
        <taxon>Mytilinae</taxon>
        <taxon>Mytilus</taxon>
    </lineage>
</organism>
<proteinExistence type="predicted"/>
<evidence type="ECO:0000313" key="3">
    <source>
        <dbReference type="EMBL" id="CAC5406121.1"/>
    </source>
</evidence>
<reference evidence="3 4" key="1">
    <citation type="submission" date="2020-06" db="EMBL/GenBank/DDBJ databases">
        <authorList>
            <person name="Li R."/>
            <person name="Bekaert M."/>
        </authorList>
    </citation>
    <scope>NUCLEOTIDE SEQUENCE [LARGE SCALE GENOMIC DNA]</scope>
    <source>
        <strain evidence="4">wild</strain>
    </source>
</reference>